<comment type="caution">
    <text evidence="6">The sequence shown here is derived from an EMBL/GenBank/DDBJ whole genome shotgun (WGS) entry which is preliminary data.</text>
</comment>
<name>A0ABV7V927_9PROT</name>
<dbReference type="InterPro" id="IPR039246">
    <property type="entry name" value="Flagellar_FlgA"/>
</dbReference>
<evidence type="ECO:0000313" key="6">
    <source>
        <dbReference type="EMBL" id="MFC3673946.1"/>
    </source>
</evidence>
<dbReference type="SMART" id="SM00858">
    <property type="entry name" value="SAF"/>
    <property type="match status" value="1"/>
</dbReference>
<dbReference type="PANTHER" id="PTHR36307:SF1">
    <property type="entry name" value="FLAGELLA BASAL BODY P-RING FORMATION PROTEIN FLGA"/>
    <property type="match status" value="1"/>
</dbReference>
<keyword evidence="3" id="KW-0574">Periplasm</keyword>
<sequence length="256" mass="26936">MTSLRTLVFAGLAATMIGLPAGAIAQTRVAAVQAVPASLPRFIGEQEIGHRIAELITQRNGGQRVEVAFHGYDNAIEVPAGSPATLQVIAFSYDARSGRFIADLAFPGSKDSTRVSGRATPIESIPVLKNRVPPGDTISRSDIEWVQVPAGRYGGGYVDKVNELVGQSPRRPLRTGEPIRSSDLGRPEVVSKNGLVTMIAQGPGLVITTTGRALDAGGIGDVILVMNVQSKQKVQATVIGPDQVEVVTAPRVIVTN</sequence>
<evidence type="ECO:0000256" key="1">
    <source>
        <dbReference type="ARBA" id="ARBA00004418"/>
    </source>
</evidence>
<dbReference type="Pfam" id="PF13144">
    <property type="entry name" value="ChapFlgA"/>
    <property type="match status" value="1"/>
</dbReference>
<dbReference type="InterPro" id="IPR017585">
    <property type="entry name" value="SAF_FlgA"/>
</dbReference>
<evidence type="ECO:0000256" key="2">
    <source>
        <dbReference type="ARBA" id="ARBA00022729"/>
    </source>
</evidence>
<evidence type="ECO:0000256" key="3">
    <source>
        <dbReference type="ARBA" id="ARBA00022764"/>
    </source>
</evidence>
<comment type="subcellular location">
    <subcellularLocation>
        <location evidence="1">Periplasm</location>
    </subcellularLocation>
</comment>
<dbReference type="Proteomes" id="UP001595711">
    <property type="component" value="Unassembled WGS sequence"/>
</dbReference>
<keyword evidence="6" id="KW-0969">Cilium</keyword>
<gene>
    <name evidence="6" type="primary">flgA</name>
    <name evidence="6" type="ORF">ACFOOQ_00215</name>
</gene>
<evidence type="ECO:0000256" key="4">
    <source>
        <dbReference type="SAM" id="SignalP"/>
    </source>
</evidence>
<dbReference type="Gene3D" id="2.30.30.760">
    <property type="match status" value="1"/>
</dbReference>
<keyword evidence="2 4" id="KW-0732">Signal</keyword>
<feature type="domain" description="SAF" evidence="5">
    <location>
        <begin position="123"/>
        <end position="185"/>
    </location>
</feature>
<organism evidence="6 7">
    <name type="scientific">Ferrovibrio xuzhouensis</name>
    <dbReference type="NCBI Taxonomy" id="1576914"/>
    <lineage>
        <taxon>Bacteria</taxon>
        <taxon>Pseudomonadati</taxon>
        <taxon>Pseudomonadota</taxon>
        <taxon>Alphaproteobacteria</taxon>
        <taxon>Rhodospirillales</taxon>
        <taxon>Rhodospirillaceae</taxon>
        <taxon>Ferrovibrio</taxon>
    </lineage>
</organism>
<dbReference type="NCBIfam" id="TIGR03170">
    <property type="entry name" value="flgA_cterm"/>
    <property type="match status" value="1"/>
</dbReference>
<proteinExistence type="predicted"/>
<feature type="chain" id="PRO_5046477217" evidence="4">
    <location>
        <begin position="26"/>
        <end position="256"/>
    </location>
</feature>
<evidence type="ECO:0000259" key="5">
    <source>
        <dbReference type="SMART" id="SM00858"/>
    </source>
</evidence>
<evidence type="ECO:0000313" key="7">
    <source>
        <dbReference type="Proteomes" id="UP001595711"/>
    </source>
</evidence>
<feature type="signal peptide" evidence="4">
    <location>
        <begin position="1"/>
        <end position="25"/>
    </location>
</feature>
<dbReference type="PANTHER" id="PTHR36307">
    <property type="entry name" value="FLAGELLA BASAL BODY P-RING FORMATION PROTEIN FLGA"/>
    <property type="match status" value="1"/>
</dbReference>
<keyword evidence="7" id="KW-1185">Reference proteome</keyword>
<accession>A0ABV7V927</accession>
<dbReference type="RefSeq" id="WP_379719984.1">
    <property type="nucleotide sequence ID" value="NZ_JBHRYJ010000001.1"/>
</dbReference>
<dbReference type="EMBL" id="JBHRYJ010000001">
    <property type="protein sequence ID" value="MFC3673946.1"/>
    <property type="molecule type" value="Genomic_DNA"/>
</dbReference>
<keyword evidence="6" id="KW-0282">Flagellum</keyword>
<reference evidence="7" key="1">
    <citation type="journal article" date="2019" name="Int. J. Syst. Evol. Microbiol.">
        <title>The Global Catalogue of Microorganisms (GCM) 10K type strain sequencing project: providing services to taxonomists for standard genome sequencing and annotation.</title>
        <authorList>
            <consortium name="The Broad Institute Genomics Platform"/>
            <consortium name="The Broad Institute Genome Sequencing Center for Infectious Disease"/>
            <person name="Wu L."/>
            <person name="Ma J."/>
        </authorList>
    </citation>
    <scope>NUCLEOTIDE SEQUENCE [LARGE SCALE GENOMIC DNA]</scope>
    <source>
        <strain evidence="7">KCTC 42182</strain>
    </source>
</reference>
<dbReference type="InterPro" id="IPR013974">
    <property type="entry name" value="SAF"/>
</dbReference>
<protein>
    <submittedName>
        <fullName evidence="6">Flagellar basal body P-ring formation chaperone FlgA</fullName>
    </submittedName>
</protein>
<keyword evidence="6" id="KW-0966">Cell projection</keyword>
<dbReference type="CDD" id="cd11614">
    <property type="entry name" value="SAF_CpaB_FlgA_like"/>
    <property type="match status" value="1"/>
</dbReference>
<dbReference type="Gene3D" id="3.90.1210.10">
    <property type="entry name" value="Antifreeze-like/N-acetylneuraminic acid synthase C-terminal domain"/>
    <property type="match status" value="1"/>
</dbReference>